<evidence type="ECO:0000256" key="7">
    <source>
        <dbReference type="ARBA" id="ARBA00035179"/>
    </source>
</evidence>
<dbReference type="InterPro" id="IPR013870">
    <property type="entry name" value="Ribosomal_mL54"/>
</dbReference>
<keyword evidence="3 8" id="KW-0689">Ribosomal protein</keyword>
<reference evidence="8" key="1">
    <citation type="journal article" date="2015" name="Sci. Rep.">
        <title>Spliced leader RNA trans-splicing discovered in copepods.</title>
        <authorList>
            <person name="Yang F."/>
            <person name="Xu D."/>
            <person name="Zhuang Y."/>
            <person name="Yi X."/>
            <person name="Huang Y."/>
            <person name="Chen H."/>
            <person name="Lin S."/>
            <person name="Campbell D.A."/>
            <person name="Sturm N.R."/>
            <person name="Liu G."/>
            <person name="Zhang H."/>
        </authorList>
    </citation>
    <scope>NUCLEOTIDE SEQUENCE</scope>
</reference>
<name>A0A0U2V7X8_9MAXI</name>
<keyword evidence="4" id="KW-0496">Mitochondrion</keyword>
<evidence type="ECO:0000256" key="4">
    <source>
        <dbReference type="ARBA" id="ARBA00023128"/>
    </source>
</evidence>
<evidence type="ECO:0000256" key="3">
    <source>
        <dbReference type="ARBA" id="ARBA00022980"/>
    </source>
</evidence>
<comment type="subcellular location">
    <subcellularLocation>
        <location evidence="1">Mitochondrion</location>
    </subcellularLocation>
</comment>
<dbReference type="EMBL" id="KT755291">
    <property type="protein sequence ID" value="ALS05125.1"/>
    <property type="molecule type" value="mRNA"/>
</dbReference>
<evidence type="ECO:0000256" key="1">
    <source>
        <dbReference type="ARBA" id="ARBA00004173"/>
    </source>
</evidence>
<keyword evidence="5" id="KW-0687">Ribonucleoprotein</keyword>
<dbReference type="PANTHER" id="PTHR28595:SF1">
    <property type="entry name" value="LARGE RIBOSOMAL SUBUNIT PROTEIN ML54"/>
    <property type="match status" value="1"/>
</dbReference>
<evidence type="ECO:0000256" key="6">
    <source>
        <dbReference type="ARBA" id="ARBA00033752"/>
    </source>
</evidence>
<dbReference type="AlphaFoldDB" id="A0A0U2V7X8"/>
<protein>
    <recommendedName>
        <fullName evidence="7">Large ribosomal subunit protein mL54</fullName>
    </recommendedName>
</protein>
<evidence type="ECO:0000313" key="8">
    <source>
        <dbReference type="EMBL" id="ALS05125.1"/>
    </source>
</evidence>
<accession>A0A0U2V7X8</accession>
<evidence type="ECO:0000256" key="5">
    <source>
        <dbReference type="ARBA" id="ARBA00023274"/>
    </source>
</evidence>
<dbReference type="PANTHER" id="PTHR28595">
    <property type="entry name" value="39S RIBOSOMAL PROTEIN L54, MITOCHONDRIAL"/>
    <property type="match status" value="1"/>
</dbReference>
<dbReference type="GO" id="GO:0005762">
    <property type="term" value="C:mitochondrial large ribosomal subunit"/>
    <property type="evidence" value="ECO:0007669"/>
    <property type="project" value="TreeGrafter"/>
</dbReference>
<evidence type="ECO:0000256" key="2">
    <source>
        <dbReference type="ARBA" id="ARBA00022946"/>
    </source>
</evidence>
<sequence>MLNRLLRCPCRLTMLHPTVHSQILIRGAKAKAAAGGGKAKGGKAMGKPVLTAETDAKKLLSQVCGLNYATEGPLSEPIHIKPDSEYPDWLFKLDIKRPKPSLEQMDPSTKEYWEKVKSQMDARHRRILQLRRK</sequence>
<dbReference type="GO" id="GO:0003735">
    <property type="term" value="F:structural constituent of ribosome"/>
    <property type="evidence" value="ECO:0007669"/>
    <property type="project" value="TreeGrafter"/>
</dbReference>
<dbReference type="Pfam" id="PF08561">
    <property type="entry name" value="Ribosomal_L37"/>
    <property type="match status" value="1"/>
</dbReference>
<comment type="similarity">
    <text evidence="6">Belongs to the mitochondrion-specific ribosomal protein mL54 family.</text>
</comment>
<proteinExistence type="evidence at transcript level"/>
<organism evidence="8">
    <name type="scientific">Labidocera rotunda</name>
    <dbReference type="NCBI Taxonomy" id="207950"/>
    <lineage>
        <taxon>Eukaryota</taxon>
        <taxon>Metazoa</taxon>
        <taxon>Ecdysozoa</taxon>
        <taxon>Arthropoda</taxon>
        <taxon>Crustacea</taxon>
        <taxon>Multicrustacea</taxon>
        <taxon>Hexanauplia</taxon>
        <taxon>Copepoda</taxon>
        <taxon>Calanoida</taxon>
        <taxon>Pontellidae</taxon>
        <taxon>Labidocera</taxon>
    </lineage>
</organism>
<keyword evidence="2" id="KW-0809">Transit peptide</keyword>